<evidence type="ECO:0000256" key="6">
    <source>
        <dbReference type="ARBA" id="ARBA00022989"/>
    </source>
</evidence>
<accession>A0ABX1N6W5</accession>
<dbReference type="InterPro" id="IPR003593">
    <property type="entry name" value="AAA+_ATPase"/>
</dbReference>
<dbReference type="PROSITE" id="PS50893">
    <property type="entry name" value="ABC_TRANSPORTER_2"/>
    <property type="match status" value="1"/>
</dbReference>
<organism evidence="11 12">
    <name type="scientific">Aromatoleum buckelii</name>
    <dbReference type="NCBI Taxonomy" id="200254"/>
    <lineage>
        <taxon>Bacteria</taxon>
        <taxon>Pseudomonadati</taxon>
        <taxon>Pseudomonadota</taxon>
        <taxon>Betaproteobacteria</taxon>
        <taxon>Rhodocyclales</taxon>
        <taxon>Rhodocyclaceae</taxon>
        <taxon>Aromatoleum</taxon>
    </lineage>
</organism>
<evidence type="ECO:0000256" key="8">
    <source>
        <dbReference type="SAM" id="Phobius"/>
    </source>
</evidence>
<sequence>MIALRKKGSLPLQALAWAWPTVRGRAGAVGGIVVLSFLASGAALLPPYLTQRLVDDGIVGGRMDVVLQLCGAFLALLVAGVAIEAVSRLAYLKLSAHVLFGLREQIYRHLQTLAPTYYARTRGGEILSRLDGDVAEVQRFAIDAPMGLLNAAFSLVVALALMLSLSPLLTALVFALVPLHVAALLGSRGWLERSAQAVRQQSAAMSSFFVESLRAMKFIQATNAGARQEAELRAHHGDYFAALRRSQVASLGAGGVQRILSGLGVLLVFAVGGSLAAAGELTVGVVVAFIAYTTRAAGPLQTAAGVFMGWQRAKVSLQRIRELAAELPTVTSPAEPVALARPVRGDLRLVGVRFGYGETRVLDGASLDIPAGRKLALVGASGAGKSTLIDLLQRHYDPAAGHILLDGVRLDRLDLAELRRRVVVVDQDPVLMPGSVRDNLRFVAPDADEPALLRALDLAGLARFAHAGGLDKAVGASASALSRGERLRIALARAILQDPAVLILDETTSGLDLPVAQAIVMAVDRVFAGRTRIVITHNLASVGELDGVVELRDGMLVEQPPVRAPAPLLRAV</sequence>
<evidence type="ECO:0000256" key="2">
    <source>
        <dbReference type="ARBA" id="ARBA00022475"/>
    </source>
</evidence>
<dbReference type="Pfam" id="PF00664">
    <property type="entry name" value="ABC_membrane"/>
    <property type="match status" value="1"/>
</dbReference>
<dbReference type="Proteomes" id="UP000601990">
    <property type="component" value="Unassembled WGS sequence"/>
</dbReference>
<reference evidence="11" key="1">
    <citation type="submission" date="2019-12" db="EMBL/GenBank/DDBJ databases">
        <title>Comparative genomics gives insights into the taxonomy of the Azoarcus-Aromatoleum group and reveals separate origins of nif in the plant-associated Azoarcus and non-plant-associated Aromatoleum sub-groups.</title>
        <authorList>
            <person name="Lafos M."/>
            <person name="Maluk M."/>
            <person name="Batista M."/>
            <person name="Junghare M."/>
            <person name="Carmona M."/>
            <person name="Faoro H."/>
            <person name="Cruz L.M."/>
            <person name="Battistoni F."/>
            <person name="De Souza E."/>
            <person name="Pedrosa F."/>
            <person name="Chen W.-M."/>
            <person name="Poole P.S."/>
            <person name="Dixon R.A."/>
            <person name="James E.K."/>
        </authorList>
    </citation>
    <scope>NUCLEOTIDE SEQUENCE</scope>
    <source>
        <strain evidence="11">U120</strain>
    </source>
</reference>
<keyword evidence="6 8" id="KW-1133">Transmembrane helix</keyword>
<dbReference type="SUPFAM" id="SSF90123">
    <property type="entry name" value="ABC transporter transmembrane region"/>
    <property type="match status" value="1"/>
</dbReference>
<evidence type="ECO:0000313" key="12">
    <source>
        <dbReference type="Proteomes" id="UP000601990"/>
    </source>
</evidence>
<dbReference type="PANTHER" id="PTHR43394:SF1">
    <property type="entry name" value="ATP-BINDING CASSETTE SUB-FAMILY B MEMBER 10, MITOCHONDRIAL"/>
    <property type="match status" value="1"/>
</dbReference>
<dbReference type="SMART" id="SM00382">
    <property type="entry name" value="AAA"/>
    <property type="match status" value="1"/>
</dbReference>
<evidence type="ECO:0000259" key="10">
    <source>
        <dbReference type="PROSITE" id="PS50929"/>
    </source>
</evidence>
<feature type="transmembrane region" description="Helical" evidence="8">
    <location>
        <begin position="147"/>
        <end position="165"/>
    </location>
</feature>
<dbReference type="EMBL" id="WTVH01000044">
    <property type="protein sequence ID" value="NMF95031.1"/>
    <property type="molecule type" value="Genomic_DNA"/>
</dbReference>
<keyword evidence="12" id="KW-1185">Reference proteome</keyword>
<dbReference type="CDD" id="cd07346">
    <property type="entry name" value="ABC_6TM_exporters"/>
    <property type="match status" value="1"/>
</dbReference>
<feature type="domain" description="ABC transporter" evidence="9">
    <location>
        <begin position="347"/>
        <end position="572"/>
    </location>
</feature>
<dbReference type="SUPFAM" id="SSF52540">
    <property type="entry name" value="P-loop containing nucleoside triphosphate hydrolases"/>
    <property type="match status" value="1"/>
</dbReference>
<feature type="transmembrane region" description="Helical" evidence="8">
    <location>
        <begin position="26"/>
        <end position="45"/>
    </location>
</feature>
<comment type="caution">
    <text evidence="11">The sequence shown here is derived from an EMBL/GenBank/DDBJ whole genome shotgun (WGS) entry which is preliminary data.</text>
</comment>
<evidence type="ECO:0000256" key="5">
    <source>
        <dbReference type="ARBA" id="ARBA00022840"/>
    </source>
</evidence>
<evidence type="ECO:0000259" key="9">
    <source>
        <dbReference type="PROSITE" id="PS50893"/>
    </source>
</evidence>
<dbReference type="InterPro" id="IPR039421">
    <property type="entry name" value="Type_1_exporter"/>
</dbReference>
<dbReference type="PANTHER" id="PTHR43394">
    <property type="entry name" value="ATP-DEPENDENT PERMEASE MDL1, MITOCHONDRIAL"/>
    <property type="match status" value="1"/>
</dbReference>
<protein>
    <submittedName>
        <fullName evidence="11">ATP-binding cassette domain-containing protein</fullName>
    </submittedName>
</protein>
<dbReference type="GO" id="GO:0005524">
    <property type="term" value="F:ATP binding"/>
    <property type="evidence" value="ECO:0007669"/>
    <property type="project" value="UniProtKB-KW"/>
</dbReference>
<dbReference type="PROSITE" id="PS50929">
    <property type="entry name" value="ABC_TM1F"/>
    <property type="match status" value="1"/>
</dbReference>
<proteinExistence type="predicted"/>
<gene>
    <name evidence="11" type="ORF">GO608_17100</name>
</gene>
<dbReference type="InterPro" id="IPR011527">
    <property type="entry name" value="ABC1_TM_dom"/>
</dbReference>
<keyword evidence="2" id="KW-1003">Cell membrane</keyword>
<keyword evidence="3 8" id="KW-0812">Transmembrane</keyword>
<keyword evidence="4" id="KW-0547">Nucleotide-binding</keyword>
<evidence type="ECO:0000313" key="11">
    <source>
        <dbReference type="EMBL" id="NMF95031.1"/>
    </source>
</evidence>
<name>A0ABX1N6W5_9RHOO</name>
<dbReference type="RefSeq" id="WP_169200233.1">
    <property type="nucleotide sequence ID" value="NZ_WTVH02000009.1"/>
</dbReference>
<comment type="subcellular location">
    <subcellularLocation>
        <location evidence="1">Cell membrane</location>
        <topology evidence="1">Multi-pass membrane protein</topology>
    </subcellularLocation>
</comment>
<keyword evidence="7 8" id="KW-0472">Membrane</keyword>
<feature type="transmembrane region" description="Helical" evidence="8">
    <location>
        <begin position="171"/>
        <end position="191"/>
    </location>
</feature>
<feature type="transmembrane region" description="Helical" evidence="8">
    <location>
        <begin position="65"/>
        <end position="86"/>
    </location>
</feature>
<dbReference type="InterPro" id="IPR036640">
    <property type="entry name" value="ABC1_TM_sf"/>
</dbReference>
<dbReference type="Gene3D" id="1.20.1560.10">
    <property type="entry name" value="ABC transporter type 1, transmembrane domain"/>
    <property type="match status" value="1"/>
</dbReference>
<evidence type="ECO:0000256" key="3">
    <source>
        <dbReference type="ARBA" id="ARBA00022692"/>
    </source>
</evidence>
<dbReference type="Gene3D" id="3.40.50.300">
    <property type="entry name" value="P-loop containing nucleotide triphosphate hydrolases"/>
    <property type="match status" value="1"/>
</dbReference>
<evidence type="ECO:0000256" key="7">
    <source>
        <dbReference type="ARBA" id="ARBA00023136"/>
    </source>
</evidence>
<dbReference type="Pfam" id="PF00005">
    <property type="entry name" value="ABC_tran"/>
    <property type="match status" value="1"/>
</dbReference>
<dbReference type="InterPro" id="IPR027417">
    <property type="entry name" value="P-loop_NTPase"/>
</dbReference>
<feature type="transmembrane region" description="Helical" evidence="8">
    <location>
        <begin position="265"/>
        <end position="292"/>
    </location>
</feature>
<evidence type="ECO:0000256" key="4">
    <source>
        <dbReference type="ARBA" id="ARBA00022741"/>
    </source>
</evidence>
<feature type="domain" description="ABC transmembrane type-1" evidence="10">
    <location>
        <begin position="31"/>
        <end position="312"/>
    </location>
</feature>
<keyword evidence="5 11" id="KW-0067">ATP-binding</keyword>
<evidence type="ECO:0000256" key="1">
    <source>
        <dbReference type="ARBA" id="ARBA00004651"/>
    </source>
</evidence>
<dbReference type="InterPro" id="IPR003439">
    <property type="entry name" value="ABC_transporter-like_ATP-bd"/>
</dbReference>